<dbReference type="EMBL" id="ANJA01003732">
    <property type="protein sequence ID" value="ETO61709.1"/>
    <property type="molecule type" value="Genomic_DNA"/>
</dbReference>
<sequence>METRDHTSAVSARIRSLEGQVQRRDMFLNHSAK</sequence>
<protein>
    <submittedName>
        <fullName evidence="2">Uncharacterized protein</fullName>
    </submittedName>
</protein>
<dbReference type="AlphaFoldDB" id="A0A080Z4Z8"/>
<feature type="region of interest" description="Disordered" evidence="1">
    <location>
        <begin position="1"/>
        <end position="33"/>
    </location>
</feature>
<proteinExistence type="predicted"/>
<name>A0A080Z4Z8_PHYNI</name>
<dbReference type="Proteomes" id="UP000028582">
    <property type="component" value="Unassembled WGS sequence"/>
</dbReference>
<reference evidence="2 3" key="1">
    <citation type="submission" date="2013-11" db="EMBL/GenBank/DDBJ databases">
        <title>The Genome Sequence of Phytophthora parasitica P1976.</title>
        <authorList>
            <consortium name="The Broad Institute Genomics Platform"/>
            <person name="Russ C."/>
            <person name="Tyler B."/>
            <person name="Panabieres F."/>
            <person name="Shan W."/>
            <person name="Tripathy S."/>
            <person name="Grunwald N."/>
            <person name="Machado M."/>
            <person name="Johnson C.S."/>
            <person name="Walker B."/>
            <person name="Young S."/>
            <person name="Zeng Q."/>
            <person name="Gargeya S."/>
            <person name="Fitzgerald M."/>
            <person name="Haas B."/>
            <person name="Abouelleil A."/>
            <person name="Allen A.W."/>
            <person name="Alvarado L."/>
            <person name="Arachchi H.M."/>
            <person name="Berlin A.M."/>
            <person name="Chapman S.B."/>
            <person name="Gainer-Dewar J."/>
            <person name="Goldberg J."/>
            <person name="Griggs A."/>
            <person name="Gujja S."/>
            <person name="Hansen M."/>
            <person name="Howarth C."/>
            <person name="Imamovic A."/>
            <person name="Ireland A."/>
            <person name="Larimer J."/>
            <person name="McCowan C."/>
            <person name="Murphy C."/>
            <person name="Pearson M."/>
            <person name="Poon T.W."/>
            <person name="Priest M."/>
            <person name="Roberts A."/>
            <person name="Saif S."/>
            <person name="Shea T."/>
            <person name="Sisk P."/>
            <person name="Sykes S."/>
            <person name="Wortman J."/>
            <person name="Nusbaum C."/>
            <person name="Birren B."/>
        </authorList>
    </citation>
    <scope>NUCLEOTIDE SEQUENCE [LARGE SCALE GENOMIC DNA]</scope>
    <source>
        <strain evidence="2 3">P1976</strain>
    </source>
</reference>
<gene>
    <name evidence="2" type="ORF">F444_20307</name>
</gene>
<accession>A0A080Z4Z8</accession>
<evidence type="ECO:0000256" key="1">
    <source>
        <dbReference type="SAM" id="MobiDB-lite"/>
    </source>
</evidence>
<organism evidence="2 3">
    <name type="scientific">Phytophthora nicotianae P1976</name>
    <dbReference type="NCBI Taxonomy" id="1317066"/>
    <lineage>
        <taxon>Eukaryota</taxon>
        <taxon>Sar</taxon>
        <taxon>Stramenopiles</taxon>
        <taxon>Oomycota</taxon>
        <taxon>Peronosporomycetes</taxon>
        <taxon>Peronosporales</taxon>
        <taxon>Peronosporaceae</taxon>
        <taxon>Phytophthora</taxon>
    </lineage>
</organism>
<evidence type="ECO:0000313" key="2">
    <source>
        <dbReference type="EMBL" id="ETO61709.1"/>
    </source>
</evidence>
<evidence type="ECO:0000313" key="3">
    <source>
        <dbReference type="Proteomes" id="UP000028582"/>
    </source>
</evidence>
<comment type="caution">
    <text evidence="2">The sequence shown here is derived from an EMBL/GenBank/DDBJ whole genome shotgun (WGS) entry which is preliminary data.</text>
</comment>